<dbReference type="GO" id="GO:0008206">
    <property type="term" value="P:bile acid metabolic process"/>
    <property type="evidence" value="ECO:0007669"/>
    <property type="project" value="UniProtKB-ARBA"/>
</dbReference>
<sequence>MGLNSYDIKGKVVVVTGSSQGIGKGVAIGMAGEGAKVAINGRKTEKLRAVAREIEEAGGEVLPCPADLRDFEQVKAMMQRVKEHFGRIDVLINNAGGSFSHNLEDLSPNGFDAVVRNNLHQVFYCCSAVRPIMAEQGGGRIINISSVAGLRGTPGLGAYGAAKAGVINLTETLALEWASYNIAVNCIAPGIILTEGMEEVLASSEEAKRELERRIPLRRLGVPEDILNACLYLATEASSYVTGETIKVAGGGTGRF</sequence>
<reference evidence="4 5" key="1">
    <citation type="submission" date="2018-03" db="EMBL/GenBank/DDBJ databases">
        <title>Genomic Encyclopedia of Archaeal and Bacterial Type Strains, Phase II (KMG-II): from individual species to whole genera.</title>
        <authorList>
            <person name="Goeker M."/>
        </authorList>
    </citation>
    <scope>NUCLEOTIDE SEQUENCE [LARGE SCALE GENOMIC DNA]</scope>
    <source>
        <strain evidence="4 5">DSM 44946</strain>
    </source>
</reference>
<dbReference type="InterPro" id="IPR057326">
    <property type="entry name" value="KR_dom"/>
</dbReference>
<dbReference type="Proteomes" id="UP000237797">
    <property type="component" value="Unassembled WGS sequence"/>
</dbReference>
<proteinExistence type="inferred from homology"/>
<dbReference type="PRINTS" id="PR00080">
    <property type="entry name" value="SDRFAMILY"/>
</dbReference>
<dbReference type="InterPro" id="IPR002347">
    <property type="entry name" value="SDR_fam"/>
</dbReference>
<dbReference type="RefSeq" id="WP_106344666.1">
    <property type="nucleotide sequence ID" value="NZ_PVNE01000007.1"/>
</dbReference>
<dbReference type="FunFam" id="3.40.50.720:FF:000084">
    <property type="entry name" value="Short-chain dehydrogenase reductase"/>
    <property type="match status" value="1"/>
</dbReference>
<protein>
    <submittedName>
        <fullName evidence="4">NAD(P)-dependent dehydrogenase (Short-subunit alcohol dehydrogenase family)</fullName>
    </submittedName>
</protein>
<organism evidence="4 5">
    <name type="scientific">Planifilum fimeticola</name>
    <dbReference type="NCBI Taxonomy" id="201975"/>
    <lineage>
        <taxon>Bacteria</taxon>
        <taxon>Bacillati</taxon>
        <taxon>Bacillota</taxon>
        <taxon>Bacilli</taxon>
        <taxon>Bacillales</taxon>
        <taxon>Thermoactinomycetaceae</taxon>
        <taxon>Planifilum</taxon>
    </lineage>
</organism>
<dbReference type="Pfam" id="PF13561">
    <property type="entry name" value="adh_short_C2"/>
    <property type="match status" value="1"/>
</dbReference>
<gene>
    <name evidence="4" type="ORF">CLV97_10780</name>
</gene>
<dbReference type="PROSITE" id="PS00061">
    <property type="entry name" value="ADH_SHORT"/>
    <property type="match status" value="1"/>
</dbReference>
<accession>A0A2T0LGF0</accession>
<dbReference type="PANTHER" id="PTHR42879:SF2">
    <property type="entry name" value="3-OXOACYL-[ACYL-CARRIER-PROTEIN] REDUCTASE FABG"/>
    <property type="match status" value="1"/>
</dbReference>
<dbReference type="PRINTS" id="PR00081">
    <property type="entry name" value="GDHRDH"/>
</dbReference>
<dbReference type="SMART" id="SM00822">
    <property type="entry name" value="PKS_KR"/>
    <property type="match status" value="1"/>
</dbReference>
<evidence type="ECO:0000256" key="2">
    <source>
        <dbReference type="ARBA" id="ARBA00023002"/>
    </source>
</evidence>
<dbReference type="GO" id="GO:0016491">
    <property type="term" value="F:oxidoreductase activity"/>
    <property type="evidence" value="ECO:0007669"/>
    <property type="project" value="UniProtKB-KW"/>
</dbReference>
<dbReference type="InterPro" id="IPR036291">
    <property type="entry name" value="NAD(P)-bd_dom_sf"/>
</dbReference>
<evidence type="ECO:0000313" key="4">
    <source>
        <dbReference type="EMBL" id="PRX41314.1"/>
    </source>
</evidence>
<evidence type="ECO:0000313" key="5">
    <source>
        <dbReference type="Proteomes" id="UP000237797"/>
    </source>
</evidence>
<keyword evidence="5" id="KW-1185">Reference proteome</keyword>
<dbReference type="PANTHER" id="PTHR42879">
    <property type="entry name" value="3-OXOACYL-(ACYL-CARRIER-PROTEIN) REDUCTASE"/>
    <property type="match status" value="1"/>
</dbReference>
<dbReference type="InterPro" id="IPR020904">
    <property type="entry name" value="Sc_DH/Rdtase_CS"/>
</dbReference>
<evidence type="ECO:0000256" key="1">
    <source>
        <dbReference type="ARBA" id="ARBA00006484"/>
    </source>
</evidence>
<name>A0A2T0LGF0_9BACL</name>
<keyword evidence="2" id="KW-0560">Oxidoreductase</keyword>
<dbReference type="EMBL" id="PVNE01000007">
    <property type="protein sequence ID" value="PRX41314.1"/>
    <property type="molecule type" value="Genomic_DNA"/>
</dbReference>
<feature type="domain" description="Ketoreductase" evidence="3">
    <location>
        <begin position="11"/>
        <end position="190"/>
    </location>
</feature>
<evidence type="ECO:0000259" key="3">
    <source>
        <dbReference type="SMART" id="SM00822"/>
    </source>
</evidence>
<dbReference type="NCBIfam" id="NF005559">
    <property type="entry name" value="PRK07231.1"/>
    <property type="match status" value="1"/>
</dbReference>
<comment type="similarity">
    <text evidence="1">Belongs to the short-chain dehydrogenases/reductases (SDR) family.</text>
</comment>
<dbReference type="InterPro" id="IPR050259">
    <property type="entry name" value="SDR"/>
</dbReference>
<dbReference type="AlphaFoldDB" id="A0A2T0LGF0"/>
<comment type="caution">
    <text evidence="4">The sequence shown here is derived from an EMBL/GenBank/DDBJ whole genome shotgun (WGS) entry which is preliminary data.</text>
</comment>
<dbReference type="Gene3D" id="3.40.50.720">
    <property type="entry name" value="NAD(P)-binding Rossmann-like Domain"/>
    <property type="match status" value="1"/>
</dbReference>
<dbReference type="SUPFAM" id="SSF51735">
    <property type="entry name" value="NAD(P)-binding Rossmann-fold domains"/>
    <property type="match status" value="1"/>
</dbReference>
<dbReference type="OrthoDB" id="9803333at2"/>